<dbReference type="AlphaFoldDB" id="A0A6L8VI02"/>
<evidence type="ECO:0000313" key="3">
    <source>
        <dbReference type="Proteomes" id="UP000477083"/>
    </source>
</evidence>
<protein>
    <submittedName>
        <fullName evidence="2">DUF1178 family protein</fullName>
    </submittedName>
</protein>
<sequence length="145" mass="15760">MIRYALTCPNDHSFESWFQSAEAFDRLTASGRLSCTVCGATEVTKSLMAPAVRPARKAGEAEQKPRPLSAPANPAEEALAALRRKVEENSEYVGMNFATEARAIHDGDAPDRAIYGEARLDEAKKLIEDGVPVAPLPFMPGRKTN</sequence>
<dbReference type="RefSeq" id="WP_161345786.1">
    <property type="nucleotide sequence ID" value="NZ_BMGW01000005.1"/>
</dbReference>
<dbReference type="OrthoDB" id="9799894at2"/>
<comment type="caution">
    <text evidence="2">The sequence shown here is derived from an EMBL/GenBank/DDBJ whole genome shotgun (WGS) entry which is preliminary data.</text>
</comment>
<organism evidence="2 3">
    <name type="scientific">Frigidibacter albus</name>
    <dbReference type="NCBI Taxonomy" id="1465486"/>
    <lineage>
        <taxon>Bacteria</taxon>
        <taxon>Pseudomonadati</taxon>
        <taxon>Pseudomonadota</taxon>
        <taxon>Alphaproteobacteria</taxon>
        <taxon>Rhodobacterales</taxon>
        <taxon>Paracoccaceae</taxon>
        <taxon>Frigidibacter</taxon>
    </lineage>
</organism>
<dbReference type="PIRSF" id="PIRSF032131">
    <property type="entry name" value="UCP032131"/>
    <property type="match status" value="1"/>
</dbReference>
<name>A0A6L8VI02_9RHOB</name>
<feature type="region of interest" description="Disordered" evidence="1">
    <location>
        <begin position="51"/>
        <end position="76"/>
    </location>
</feature>
<dbReference type="Pfam" id="PF06676">
    <property type="entry name" value="DUF1178"/>
    <property type="match status" value="1"/>
</dbReference>
<dbReference type="InterPro" id="IPR009562">
    <property type="entry name" value="DUF1178"/>
</dbReference>
<dbReference type="Proteomes" id="UP000477083">
    <property type="component" value="Unassembled WGS sequence"/>
</dbReference>
<gene>
    <name evidence="2" type="ORF">GS660_09465</name>
</gene>
<evidence type="ECO:0000256" key="1">
    <source>
        <dbReference type="SAM" id="MobiDB-lite"/>
    </source>
</evidence>
<proteinExistence type="predicted"/>
<keyword evidence="3" id="KW-1185">Reference proteome</keyword>
<evidence type="ECO:0000313" key="2">
    <source>
        <dbReference type="EMBL" id="MZQ89316.1"/>
    </source>
</evidence>
<reference evidence="2 3" key="1">
    <citation type="submission" date="2020-01" db="EMBL/GenBank/DDBJ databases">
        <title>Frigidibacter albus SP32T (=CGMCC 1.13995T).</title>
        <authorList>
            <person name="Liao X."/>
        </authorList>
    </citation>
    <scope>NUCLEOTIDE SEQUENCE [LARGE SCALE GENOMIC DNA]</scope>
    <source>
        <strain evidence="2 3">SP32</strain>
    </source>
</reference>
<dbReference type="EMBL" id="WWNR01000005">
    <property type="protein sequence ID" value="MZQ89316.1"/>
    <property type="molecule type" value="Genomic_DNA"/>
</dbReference>
<accession>A0A6L8VI02</accession>